<evidence type="ECO:0000256" key="1">
    <source>
        <dbReference type="ARBA" id="ARBA00010688"/>
    </source>
</evidence>
<accession>L1K4H8</accession>
<evidence type="ECO:0000313" key="7">
    <source>
        <dbReference type="EnsemblProtists" id="EKX55492"/>
    </source>
</evidence>
<name>L1K4H8_GUITC</name>
<reference evidence="6 8" key="1">
    <citation type="journal article" date="2012" name="Nature">
        <title>Algal genomes reveal evolutionary mosaicism and the fate of nucleomorphs.</title>
        <authorList>
            <consortium name="DOE Joint Genome Institute"/>
            <person name="Curtis B.A."/>
            <person name="Tanifuji G."/>
            <person name="Burki F."/>
            <person name="Gruber A."/>
            <person name="Irimia M."/>
            <person name="Maruyama S."/>
            <person name="Arias M.C."/>
            <person name="Ball S.G."/>
            <person name="Gile G.H."/>
            <person name="Hirakawa Y."/>
            <person name="Hopkins J.F."/>
            <person name="Kuo A."/>
            <person name="Rensing S.A."/>
            <person name="Schmutz J."/>
            <person name="Symeonidi A."/>
            <person name="Elias M."/>
            <person name="Eveleigh R.J."/>
            <person name="Herman E.K."/>
            <person name="Klute M.J."/>
            <person name="Nakayama T."/>
            <person name="Obornik M."/>
            <person name="Reyes-Prieto A."/>
            <person name="Armbrust E.V."/>
            <person name="Aves S.J."/>
            <person name="Beiko R.G."/>
            <person name="Coutinho P."/>
            <person name="Dacks J.B."/>
            <person name="Durnford D.G."/>
            <person name="Fast N.M."/>
            <person name="Green B.R."/>
            <person name="Grisdale C.J."/>
            <person name="Hempel F."/>
            <person name="Henrissat B."/>
            <person name="Hoppner M.P."/>
            <person name="Ishida K."/>
            <person name="Kim E."/>
            <person name="Koreny L."/>
            <person name="Kroth P.G."/>
            <person name="Liu Y."/>
            <person name="Malik S.B."/>
            <person name="Maier U.G."/>
            <person name="McRose D."/>
            <person name="Mock T."/>
            <person name="Neilson J.A."/>
            <person name="Onodera N.T."/>
            <person name="Poole A.M."/>
            <person name="Pritham E.J."/>
            <person name="Richards T.A."/>
            <person name="Rocap G."/>
            <person name="Roy S.W."/>
            <person name="Sarai C."/>
            <person name="Schaack S."/>
            <person name="Shirato S."/>
            <person name="Slamovits C.H."/>
            <person name="Spencer D.F."/>
            <person name="Suzuki S."/>
            <person name="Worden A.Z."/>
            <person name="Zauner S."/>
            <person name="Barry K."/>
            <person name="Bell C."/>
            <person name="Bharti A.K."/>
            <person name="Crow J.A."/>
            <person name="Grimwood J."/>
            <person name="Kramer R."/>
            <person name="Lindquist E."/>
            <person name="Lucas S."/>
            <person name="Salamov A."/>
            <person name="McFadden G.I."/>
            <person name="Lane C.E."/>
            <person name="Keeling P.J."/>
            <person name="Gray M.W."/>
            <person name="Grigoriev I.V."/>
            <person name="Archibald J.M."/>
        </authorList>
    </citation>
    <scope>NUCLEOTIDE SEQUENCE</scope>
    <source>
        <strain evidence="6 8">CCMP2712</strain>
    </source>
</reference>
<dbReference type="InterPro" id="IPR002139">
    <property type="entry name" value="Ribo/fructo_kinase"/>
</dbReference>
<dbReference type="InterPro" id="IPR011611">
    <property type="entry name" value="PfkB_dom"/>
</dbReference>
<feature type="domain" description="Carbohydrate kinase PfkB" evidence="5">
    <location>
        <begin position="23"/>
        <end position="324"/>
    </location>
</feature>
<dbReference type="eggNOG" id="KOG2947">
    <property type="taxonomic scope" value="Eukaryota"/>
</dbReference>
<dbReference type="EMBL" id="JH992965">
    <property type="protein sequence ID" value="EKX55492.1"/>
    <property type="molecule type" value="Genomic_DNA"/>
</dbReference>
<dbReference type="SUPFAM" id="SSF53613">
    <property type="entry name" value="Ribokinase-like"/>
    <property type="match status" value="1"/>
</dbReference>
<dbReference type="Pfam" id="PF00294">
    <property type="entry name" value="PfkB"/>
    <property type="match status" value="1"/>
</dbReference>
<protein>
    <recommendedName>
        <fullName evidence="5">Carbohydrate kinase PfkB domain-containing protein</fullName>
    </recommendedName>
</protein>
<evidence type="ECO:0000313" key="6">
    <source>
        <dbReference type="EMBL" id="EKX55492.1"/>
    </source>
</evidence>
<sequence length="339" mass="36565">MQTSARGAAALQPHLVGKRVLGLGVAAVDFIATVDHFPQPDDKIRSTSFSMQGGGNCANTLTCVRRLGVEAILATKLGKDANGNSIISELNDDGVSTSLCICKEGLDSPFTYIIVDDATHTRTCIHTPIQEELLEEEVAAEWLDGVSLLHLDSRNTRASIKLAKLARERSIPVVLDAEKDRPYMRELLPLADVIVTNSKYPLVFDSAGFVQGMQALLQLGSAKMIISTQGDRGCTALVRGEDGGGAYEKITTEHMLVSGEPCTVYTCPALRVEEVVDTTGAGDSFIGGVIYGVLNDWKIDRILMFASYVASRKIQGRGAREGIPRWEDIPEAVKSGIQE</sequence>
<dbReference type="PROSITE" id="PS00584">
    <property type="entry name" value="PFKB_KINASES_2"/>
    <property type="match status" value="1"/>
</dbReference>
<dbReference type="PANTHER" id="PTHR42774:SF3">
    <property type="entry name" value="KETOHEXOKINASE"/>
    <property type="match status" value="1"/>
</dbReference>
<keyword evidence="2 4" id="KW-0808">Transferase</keyword>
<dbReference type="OMA" id="CSGMPPE"/>
<dbReference type="KEGG" id="gtt:GUITHDRAFT_62841"/>
<gene>
    <name evidence="6" type="ORF">GUITHDRAFT_62841</name>
</gene>
<dbReference type="PANTHER" id="PTHR42774">
    <property type="entry name" value="PHOSPHOTRANSFERASE SYSTEM TRANSPORT PROTEIN"/>
    <property type="match status" value="1"/>
</dbReference>
<dbReference type="GO" id="GO:0016301">
    <property type="term" value="F:kinase activity"/>
    <property type="evidence" value="ECO:0007669"/>
    <property type="project" value="UniProtKB-KW"/>
</dbReference>
<dbReference type="GeneID" id="17312202"/>
<dbReference type="PRINTS" id="PR00990">
    <property type="entry name" value="RIBOKINASE"/>
</dbReference>
<dbReference type="InterPro" id="IPR052562">
    <property type="entry name" value="Ketohexokinase-related"/>
</dbReference>
<comment type="similarity">
    <text evidence="1 4">Belongs to the carbohydrate kinase PfkB family.</text>
</comment>
<dbReference type="OrthoDB" id="204058at2759"/>
<evidence type="ECO:0000256" key="2">
    <source>
        <dbReference type="ARBA" id="ARBA00022679"/>
    </source>
</evidence>
<dbReference type="InterPro" id="IPR002173">
    <property type="entry name" value="Carboh/pur_kinase_PfkB_CS"/>
</dbReference>
<organism evidence="6">
    <name type="scientific">Guillardia theta (strain CCMP2712)</name>
    <name type="common">Cryptophyte</name>
    <dbReference type="NCBI Taxonomy" id="905079"/>
    <lineage>
        <taxon>Eukaryota</taxon>
        <taxon>Cryptophyceae</taxon>
        <taxon>Pyrenomonadales</taxon>
        <taxon>Geminigeraceae</taxon>
        <taxon>Guillardia</taxon>
    </lineage>
</organism>
<dbReference type="HOGENOM" id="CLU_027634_10_1_1"/>
<reference evidence="8" key="2">
    <citation type="submission" date="2012-11" db="EMBL/GenBank/DDBJ databases">
        <authorList>
            <person name="Kuo A."/>
            <person name="Curtis B.A."/>
            <person name="Tanifuji G."/>
            <person name="Burki F."/>
            <person name="Gruber A."/>
            <person name="Irimia M."/>
            <person name="Maruyama S."/>
            <person name="Arias M.C."/>
            <person name="Ball S.G."/>
            <person name="Gile G.H."/>
            <person name="Hirakawa Y."/>
            <person name="Hopkins J.F."/>
            <person name="Rensing S.A."/>
            <person name="Schmutz J."/>
            <person name="Symeonidi A."/>
            <person name="Elias M."/>
            <person name="Eveleigh R.J."/>
            <person name="Herman E.K."/>
            <person name="Klute M.J."/>
            <person name="Nakayama T."/>
            <person name="Obornik M."/>
            <person name="Reyes-Prieto A."/>
            <person name="Armbrust E.V."/>
            <person name="Aves S.J."/>
            <person name="Beiko R.G."/>
            <person name="Coutinho P."/>
            <person name="Dacks J.B."/>
            <person name="Durnford D.G."/>
            <person name="Fast N.M."/>
            <person name="Green B.R."/>
            <person name="Grisdale C."/>
            <person name="Hempe F."/>
            <person name="Henrissat B."/>
            <person name="Hoppner M.P."/>
            <person name="Ishida K.-I."/>
            <person name="Kim E."/>
            <person name="Koreny L."/>
            <person name="Kroth P.G."/>
            <person name="Liu Y."/>
            <person name="Malik S.-B."/>
            <person name="Maier U.G."/>
            <person name="McRose D."/>
            <person name="Mock T."/>
            <person name="Neilson J.A."/>
            <person name="Onodera N.T."/>
            <person name="Poole A.M."/>
            <person name="Pritham E.J."/>
            <person name="Richards T.A."/>
            <person name="Rocap G."/>
            <person name="Roy S.W."/>
            <person name="Sarai C."/>
            <person name="Schaack S."/>
            <person name="Shirato S."/>
            <person name="Slamovits C.H."/>
            <person name="Spencer D.F."/>
            <person name="Suzuki S."/>
            <person name="Worden A.Z."/>
            <person name="Zauner S."/>
            <person name="Barry K."/>
            <person name="Bell C."/>
            <person name="Bharti A.K."/>
            <person name="Crow J.A."/>
            <person name="Grimwood J."/>
            <person name="Kramer R."/>
            <person name="Lindquist E."/>
            <person name="Lucas S."/>
            <person name="Salamov A."/>
            <person name="McFadden G.I."/>
            <person name="Lane C.E."/>
            <person name="Keeling P.J."/>
            <person name="Gray M.W."/>
            <person name="Grigoriev I.V."/>
            <person name="Archibald J.M."/>
        </authorList>
    </citation>
    <scope>NUCLEOTIDE SEQUENCE</scope>
    <source>
        <strain evidence="8">CCMP2712</strain>
    </source>
</reference>
<dbReference type="RefSeq" id="XP_005842472.1">
    <property type="nucleotide sequence ID" value="XM_005842415.1"/>
</dbReference>
<evidence type="ECO:0000256" key="3">
    <source>
        <dbReference type="ARBA" id="ARBA00022777"/>
    </source>
</evidence>
<dbReference type="PaxDb" id="55529-EKX55492"/>
<keyword evidence="8" id="KW-1185">Reference proteome</keyword>
<dbReference type="Proteomes" id="UP000011087">
    <property type="component" value="Unassembled WGS sequence"/>
</dbReference>
<dbReference type="AlphaFoldDB" id="L1K4H8"/>
<dbReference type="STRING" id="905079.L1K4H8"/>
<dbReference type="InterPro" id="IPR029056">
    <property type="entry name" value="Ribokinase-like"/>
</dbReference>
<keyword evidence="3 4" id="KW-0418">Kinase</keyword>
<dbReference type="EnsemblProtists" id="EKX55492">
    <property type="protein sequence ID" value="EKX55492"/>
    <property type="gene ID" value="GUITHDRAFT_62841"/>
</dbReference>
<evidence type="ECO:0000256" key="4">
    <source>
        <dbReference type="RuleBase" id="RU003704"/>
    </source>
</evidence>
<evidence type="ECO:0000259" key="5">
    <source>
        <dbReference type="Pfam" id="PF00294"/>
    </source>
</evidence>
<proteinExistence type="inferred from homology"/>
<evidence type="ECO:0000313" key="8">
    <source>
        <dbReference type="Proteomes" id="UP000011087"/>
    </source>
</evidence>
<reference evidence="7" key="3">
    <citation type="submission" date="2015-06" db="UniProtKB">
        <authorList>
            <consortium name="EnsemblProtists"/>
        </authorList>
    </citation>
    <scope>IDENTIFICATION</scope>
</reference>
<dbReference type="Gene3D" id="3.40.1190.20">
    <property type="match status" value="1"/>
</dbReference>